<organism evidence="2 3">
    <name type="scientific">Reinekea forsetii</name>
    <dbReference type="NCBI Taxonomy" id="1336806"/>
    <lineage>
        <taxon>Bacteria</taxon>
        <taxon>Pseudomonadati</taxon>
        <taxon>Pseudomonadota</taxon>
        <taxon>Gammaproteobacteria</taxon>
        <taxon>Oceanospirillales</taxon>
        <taxon>Saccharospirillaceae</taxon>
        <taxon>Reinekea</taxon>
    </lineage>
</organism>
<reference evidence="2 3" key="1">
    <citation type="journal article" date="2017" name="Environ. Microbiol.">
        <title>Genomic and physiological analyses of 'Reinekea forsetii' reveal a versatile opportunistic lifestyle during spring algae blooms.</title>
        <authorList>
            <person name="Avci B."/>
            <person name="Hahnke R.L."/>
            <person name="Chafee M."/>
            <person name="Fischer T."/>
            <person name="Gruber-Vodicka H."/>
            <person name="Tegetmeyer H.E."/>
            <person name="Harder J."/>
            <person name="Fuchs B.M."/>
            <person name="Amann R.I."/>
            <person name="Teeling H."/>
        </authorList>
    </citation>
    <scope>NUCLEOTIDE SEQUENCE [LARGE SCALE GENOMIC DNA]</scope>
    <source>
        <strain evidence="2 3">Hel1_31_D35</strain>
    </source>
</reference>
<sequence length="319" mass="34166">MSTISGVFPNAITPTFAPSADPANQLRLRRENDAAVFAPVDEAAATAGSRAALISQPGRLESEQALASAAALASGSKTNGSVEAQPSLSREAVDAVSVDNRDKAAHQEERTKEASHQAEHDRIKLEGEVDLVRELASLDREVRAHEQAHKSVGGQHTGAMAFTFEFGPDGKRYAVAGEVPINVGRVMGDPEATLQKAEQVHRAALAPAEPSIQDRRVAVIASQMVHDAQVEIRQVDREQSIKAAEERGEQAELNREDVAITEANSAAVNDDVLRTSTDTERLPLDVFTDISQAGKQMAQTAAYMTQQQQAVGFNLDTTV</sequence>
<dbReference type="AlphaFoldDB" id="A0A2K8KWW4"/>
<dbReference type="InterPro" id="IPR021973">
    <property type="entry name" value="SprA-related"/>
</dbReference>
<dbReference type="EMBL" id="CP011797">
    <property type="protein sequence ID" value="ATX78141.1"/>
    <property type="molecule type" value="Genomic_DNA"/>
</dbReference>
<name>A0A2K8KWW4_9GAMM</name>
<dbReference type="Proteomes" id="UP000229757">
    <property type="component" value="Chromosome"/>
</dbReference>
<accession>A0A2K8KWW4</accession>
<evidence type="ECO:0000256" key="1">
    <source>
        <dbReference type="SAM" id="MobiDB-lite"/>
    </source>
</evidence>
<feature type="compositionally biased region" description="Basic and acidic residues" evidence="1">
    <location>
        <begin position="99"/>
        <end position="123"/>
    </location>
</feature>
<feature type="compositionally biased region" description="Polar residues" evidence="1">
    <location>
        <begin position="75"/>
        <end position="88"/>
    </location>
</feature>
<dbReference type="OrthoDB" id="9812722at2"/>
<evidence type="ECO:0000313" key="2">
    <source>
        <dbReference type="EMBL" id="ATX78141.1"/>
    </source>
</evidence>
<evidence type="ECO:0000313" key="3">
    <source>
        <dbReference type="Proteomes" id="UP000229757"/>
    </source>
</evidence>
<protein>
    <submittedName>
        <fullName evidence="2">SprA-related superfamily protein</fullName>
    </submittedName>
</protein>
<feature type="region of interest" description="Disordered" evidence="1">
    <location>
        <begin position="74"/>
        <end position="123"/>
    </location>
</feature>
<gene>
    <name evidence="2" type="ORF">REIFOR_03022</name>
</gene>
<dbReference type="KEGG" id="rfo:REIFOR_03022"/>
<keyword evidence="3" id="KW-1185">Reference proteome</keyword>
<proteinExistence type="predicted"/>
<dbReference type="Pfam" id="PF12118">
    <property type="entry name" value="SprA-related"/>
    <property type="match status" value="1"/>
</dbReference>
<dbReference type="RefSeq" id="WP_100258350.1">
    <property type="nucleotide sequence ID" value="NZ_CP011797.1"/>
</dbReference>